<dbReference type="InterPro" id="IPR011990">
    <property type="entry name" value="TPR-like_helical_dom_sf"/>
</dbReference>
<dbReference type="SUPFAM" id="SSF55073">
    <property type="entry name" value="Nucleotide cyclase"/>
    <property type="match status" value="1"/>
</dbReference>
<gene>
    <name evidence="5" type="ORF">GCM10007879_13150</name>
</gene>
<evidence type="ECO:0000259" key="4">
    <source>
        <dbReference type="PROSITE" id="PS50887"/>
    </source>
</evidence>
<keyword evidence="6" id="KW-1185">Reference proteome</keyword>
<dbReference type="Gene3D" id="3.30.70.270">
    <property type="match status" value="1"/>
</dbReference>
<dbReference type="EC" id="2.7.7.65" evidence="1"/>
<dbReference type="InterPro" id="IPR000160">
    <property type="entry name" value="GGDEF_dom"/>
</dbReference>
<sequence>MTTRVEIEEKLDRAFQYYMDGEPQMALRSDLEALQLSKDLGEVELIARCGIEVSRSYRWLHKPKLALDAIHEALALFSQFQNDELLAYAQLIHARVLLQVGLTDDAYGEAAKVIKWANRSENLELKARAFDVQAIVFILASNFEKATHLLEQIQDIQDEHNFESLRVVLPVHHGFLHSRCAEHALEQGETQAHQDHFHIALMWTEQAVAAAEESKQSWYHFVSLCNAAEFAAVRGKFAFAEQLLAKVKELPKGLMDVGAVHYLYTCSEVANRSGNTKAAIQFGLDALEAAKENPDADNVMNAHRRVAEAYEADRDFEAALKAYKQYQCQFKRSLARRAYWQDRMAEYKSNVKVMRDQLQRANVHAEKMTKEAHQDALTGLGNRRAFDQRLLQLETDPNAKFAIAILDLDHFKAINDNFSHLVGDDVLRHVADIMQEHCRAEDLVTRIGGEEFAILLPSASQERARIVCERIRKHIGGWDWSSLVDELVVTVSAGVATSEEGRSTLDVFAVADSRLYQAKTSGRDLVEAFANPGNAVGWA</sequence>
<evidence type="ECO:0000313" key="5">
    <source>
        <dbReference type="EMBL" id="GLQ17066.1"/>
    </source>
</evidence>
<dbReference type="Gene3D" id="1.25.40.10">
    <property type="entry name" value="Tetratricopeptide repeat domain"/>
    <property type="match status" value="2"/>
</dbReference>
<dbReference type="SMART" id="SM00267">
    <property type="entry name" value="GGDEF"/>
    <property type="match status" value="1"/>
</dbReference>
<comment type="caution">
    <text evidence="5">The sequence shown here is derived from an EMBL/GenBank/DDBJ whole genome shotgun (WGS) entry which is preliminary data.</text>
</comment>
<dbReference type="CDD" id="cd01949">
    <property type="entry name" value="GGDEF"/>
    <property type="match status" value="1"/>
</dbReference>
<dbReference type="InterPro" id="IPR050469">
    <property type="entry name" value="Diguanylate_Cyclase"/>
</dbReference>
<name>A0ABQ5UP48_9HYPH</name>
<dbReference type="InterPro" id="IPR043128">
    <property type="entry name" value="Rev_trsase/Diguanyl_cyclase"/>
</dbReference>
<dbReference type="EMBL" id="BSNI01000002">
    <property type="protein sequence ID" value="GLQ17066.1"/>
    <property type="molecule type" value="Genomic_DNA"/>
</dbReference>
<dbReference type="Pfam" id="PF00990">
    <property type="entry name" value="GGDEF"/>
    <property type="match status" value="1"/>
</dbReference>
<dbReference type="SUPFAM" id="SSF48452">
    <property type="entry name" value="TPR-like"/>
    <property type="match status" value="2"/>
</dbReference>
<comment type="catalytic activity">
    <reaction evidence="2">
        <text>2 GTP = 3',3'-c-di-GMP + 2 diphosphate</text>
        <dbReference type="Rhea" id="RHEA:24898"/>
        <dbReference type="ChEBI" id="CHEBI:33019"/>
        <dbReference type="ChEBI" id="CHEBI:37565"/>
        <dbReference type="ChEBI" id="CHEBI:58805"/>
        <dbReference type="EC" id="2.7.7.65"/>
    </reaction>
</comment>
<evidence type="ECO:0000256" key="1">
    <source>
        <dbReference type="ARBA" id="ARBA00012528"/>
    </source>
</evidence>
<organism evidence="5 6">
    <name type="scientific">Maritalea porphyrae</name>
    <dbReference type="NCBI Taxonomy" id="880732"/>
    <lineage>
        <taxon>Bacteria</taxon>
        <taxon>Pseudomonadati</taxon>
        <taxon>Pseudomonadota</taxon>
        <taxon>Alphaproteobacteria</taxon>
        <taxon>Hyphomicrobiales</taxon>
        <taxon>Devosiaceae</taxon>
        <taxon>Maritalea</taxon>
    </lineage>
</organism>
<evidence type="ECO:0000256" key="3">
    <source>
        <dbReference type="SAM" id="Coils"/>
    </source>
</evidence>
<evidence type="ECO:0000256" key="2">
    <source>
        <dbReference type="ARBA" id="ARBA00034247"/>
    </source>
</evidence>
<dbReference type="RefSeq" id="WP_284362931.1">
    <property type="nucleotide sequence ID" value="NZ_BSNI01000002.1"/>
</dbReference>
<reference evidence="5" key="2">
    <citation type="submission" date="2023-01" db="EMBL/GenBank/DDBJ databases">
        <title>Draft genome sequence of Maritalea porphyrae strain NBRC 107169.</title>
        <authorList>
            <person name="Sun Q."/>
            <person name="Mori K."/>
        </authorList>
    </citation>
    <scope>NUCLEOTIDE SEQUENCE</scope>
    <source>
        <strain evidence="5">NBRC 107169</strain>
    </source>
</reference>
<dbReference type="PANTHER" id="PTHR45138:SF9">
    <property type="entry name" value="DIGUANYLATE CYCLASE DGCM-RELATED"/>
    <property type="match status" value="1"/>
</dbReference>
<protein>
    <recommendedName>
        <fullName evidence="1">diguanylate cyclase</fullName>
        <ecNumber evidence="1">2.7.7.65</ecNumber>
    </recommendedName>
</protein>
<dbReference type="Proteomes" id="UP001161405">
    <property type="component" value="Unassembled WGS sequence"/>
</dbReference>
<proteinExistence type="predicted"/>
<dbReference type="PANTHER" id="PTHR45138">
    <property type="entry name" value="REGULATORY COMPONENTS OF SENSORY TRANSDUCTION SYSTEM"/>
    <property type="match status" value="1"/>
</dbReference>
<feature type="domain" description="GGDEF" evidence="4">
    <location>
        <begin position="399"/>
        <end position="531"/>
    </location>
</feature>
<dbReference type="NCBIfam" id="TIGR00254">
    <property type="entry name" value="GGDEF"/>
    <property type="match status" value="1"/>
</dbReference>
<accession>A0ABQ5UP48</accession>
<dbReference type="InterPro" id="IPR029787">
    <property type="entry name" value="Nucleotide_cyclase"/>
</dbReference>
<dbReference type="PROSITE" id="PS50887">
    <property type="entry name" value="GGDEF"/>
    <property type="match status" value="1"/>
</dbReference>
<evidence type="ECO:0000313" key="6">
    <source>
        <dbReference type="Proteomes" id="UP001161405"/>
    </source>
</evidence>
<keyword evidence="3" id="KW-0175">Coiled coil</keyword>
<reference evidence="5" key="1">
    <citation type="journal article" date="2014" name="Int. J. Syst. Evol. Microbiol.">
        <title>Complete genome of a new Firmicutes species belonging to the dominant human colonic microbiota ('Ruminococcus bicirculans') reveals two chromosomes and a selective capacity to utilize plant glucans.</title>
        <authorList>
            <consortium name="NISC Comparative Sequencing Program"/>
            <person name="Wegmann U."/>
            <person name="Louis P."/>
            <person name="Goesmann A."/>
            <person name="Henrissat B."/>
            <person name="Duncan S.H."/>
            <person name="Flint H.J."/>
        </authorList>
    </citation>
    <scope>NUCLEOTIDE SEQUENCE</scope>
    <source>
        <strain evidence="5">NBRC 107169</strain>
    </source>
</reference>
<feature type="coiled-coil region" evidence="3">
    <location>
        <begin position="344"/>
        <end position="371"/>
    </location>
</feature>